<dbReference type="InterPro" id="IPR036390">
    <property type="entry name" value="WH_DNA-bd_sf"/>
</dbReference>
<keyword evidence="6" id="KW-1185">Reference proteome</keyword>
<dbReference type="EMBL" id="JAHZIK010000144">
    <property type="protein sequence ID" value="MBW7454017.1"/>
    <property type="molecule type" value="Genomic_DNA"/>
</dbReference>
<keyword evidence="3" id="KW-0804">Transcription</keyword>
<evidence type="ECO:0000313" key="5">
    <source>
        <dbReference type="EMBL" id="MBW7454017.1"/>
    </source>
</evidence>
<evidence type="ECO:0000256" key="2">
    <source>
        <dbReference type="ARBA" id="ARBA00023125"/>
    </source>
</evidence>
<feature type="domain" description="HTH hxlR-type" evidence="4">
    <location>
        <begin position="7"/>
        <end position="106"/>
    </location>
</feature>
<dbReference type="PANTHER" id="PTHR33204">
    <property type="entry name" value="TRANSCRIPTIONAL REGULATOR, MARR FAMILY"/>
    <property type="match status" value="1"/>
</dbReference>
<organism evidence="5 6">
    <name type="scientific">Paenibacillus sepulcri</name>
    <dbReference type="NCBI Taxonomy" id="359917"/>
    <lineage>
        <taxon>Bacteria</taxon>
        <taxon>Bacillati</taxon>
        <taxon>Bacillota</taxon>
        <taxon>Bacilli</taxon>
        <taxon>Bacillales</taxon>
        <taxon>Paenibacillaceae</taxon>
        <taxon>Paenibacillus</taxon>
    </lineage>
</organism>
<dbReference type="Gene3D" id="1.10.10.10">
    <property type="entry name" value="Winged helix-like DNA-binding domain superfamily/Winged helix DNA-binding domain"/>
    <property type="match status" value="1"/>
</dbReference>
<dbReference type="Pfam" id="PF01638">
    <property type="entry name" value="HxlR"/>
    <property type="match status" value="1"/>
</dbReference>
<keyword evidence="1" id="KW-0805">Transcription regulation</keyword>
<keyword evidence="2" id="KW-0238">DNA-binding</keyword>
<dbReference type="RefSeq" id="WP_210044903.1">
    <property type="nucleotide sequence ID" value="NZ_JBHLVU010000024.1"/>
</dbReference>
<accession>A0ABS7BZD6</accession>
<comment type="caution">
    <text evidence="5">The sequence shown here is derived from an EMBL/GenBank/DDBJ whole genome shotgun (WGS) entry which is preliminary data.</text>
</comment>
<dbReference type="SUPFAM" id="SSF46785">
    <property type="entry name" value="Winged helix' DNA-binding domain"/>
    <property type="match status" value="1"/>
</dbReference>
<reference evidence="5 6" key="1">
    <citation type="submission" date="2021-07" db="EMBL/GenBank/DDBJ databases">
        <title>Paenibacillus radiodurans sp. nov., isolated from the southeastern edge of Tengger Desert.</title>
        <authorList>
            <person name="Zhang G."/>
        </authorList>
    </citation>
    <scope>NUCLEOTIDE SEQUENCE [LARGE SCALE GENOMIC DNA]</scope>
    <source>
        <strain evidence="5 6">CCM 7311</strain>
    </source>
</reference>
<evidence type="ECO:0000256" key="1">
    <source>
        <dbReference type="ARBA" id="ARBA00023015"/>
    </source>
</evidence>
<dbReference type="InterPro" id="IPR036388">
    <property type="entry name" value="WH-like_DNA-bd_sf"/>
</dbReference>
<gene>
    <name evidence="5" type="ORF">K0U00_08195</name>
</gene>
<evidence type="ECO:0000313" key="6">
    <source>
        <dbReference type="Proteomes" id="UP001519887"/>
    </source>
</evidence>
<name>A0ABS7BZD6_9BACL</name>
<sequence>MIDQQDCPRFAKAIELLSKRWNAMIVYQLLSGPHRFVNLENSVTNLSGKVLSDRLKELEAEGIIRRDVYPETPVRIEYKLTDKGYALAPLFNVISTWASRWVELPDDKQDLKDSCAAASEADCPCSETSPH</sequence>
<evidence type="ECO:0000259" key="4">
    <source>
        <dbReference type="PROSITE" id="PS51118"/>
    </source>
</evidence>
<proteinExistence type="predicted"/>
<dbReference type="PROSITE" id="PS51118">
    <property type="entry name" value="HTH_HXLR"/>
    <property type="match status" value="1"/>
</dbReference>
<evidence type="ECO:0000256" key="3">
    <source>
        <dbReference type="ARBA" id="ARBA00023163"/>
    </source>
</evidence>
<dbReference type="PANTHER" id="PTHR33204:SF1">
    <property type="entry name" value="TRANSCRIPTIONAL REGULATOR, MARR FAMILY"/>
    <property type="match status" value="1"/>
</dbReference>
<protein>
    <submittedName>
        <fullName evidence="5">Helix-turn-helix transcriptional regulator</fullName>
    </submittedName>
</protein>
<dbReference type="Proteomes" id="UP001519887">
    <property type="component" value="Unassembled WGS sequence"/>
</dbReference>
<dbReference type="InterPro" id="IPR002577">
    <property type="entry name" value="HTH_HxlR"/>
</dbReference>